<dbReference type="GO" id="GO:0005524">
    <property type="term" value="F:ATP binding"/>
    <property type="evidence" value="ECO:0007669"/>
    <property type="project" value="UniProtKB-UniRule"/>
</dbReference>
<sequence length="326" mass="36025">MKVGIAYDLRQEYLAEGYSDEETAEFDRPETIDAIESALRDLKFETDRIGHVRNLVRRLAVGERWDLVFNIAEGLAGFGREAAIPALLDAYGIPYTFSDPLVLSLSLHKGMAKNVLRNMGIPTADFVVIQDVSETEAIGIPFPVFAKPVAEGTGKGIDAASRIGTQEELVAKCRQLLEVYRQPVLIEKFLPGREFTVGLVGTGAKTEVVGVMEVILKDGAERDAYSYSNKEHYERRVEYRLAEGSIARLAARISVEAWRKLGCRDGGRIDLRCDERNVPSFVELNPLAGLHPVHSDLPILSRLAGMSYVELIGRIMASAMERVDSG</sequence>
<dbReference type="RefSeq" id="WP_011697583.1">
    <property type="nucleotide sequence ID" value="NC_008554.1"/>
</dbReference>
<gene>
    <name evidence="6" type="ordered locus">Sfum_0712</name>
</gene>
<dbReference type="eggNOG" id="COG1181">
    <property type="taxonomic scope" value="Bacteria"/>
</dbReference>
<dbReference type="HOGENOM" id="CLU_039268_2_1_7"/>
<dbReference type="InParanoid" id="A0LG58"/>
<proteinExistence type="inferred from homology"/>
<dbReference type="AlphaFoldDB" id="A0LG58"/>
<dbReference type="InterPro" id="IPR011095">
    <property type="entry name" value="Dala_Dala_lig_C"/>
</dbReference>
<dbReference type="SUPFAM" id="SSF52440">
    <property type="entry name" value="PreATP-grasp domain"/>
    <property type="match status" value="1"/>
</dbReference>
<dbReference type="STRING" id="335543.Sfum_0712"/>
<dbReference type="Gene3D" id="3.30.1490.20">
    <property type="entry name" value="ATP-grasp fold, A domain"/>
    <property type="match status" value="1"/>
</dbReference>
<evidence type="ECO:0000256" key="2">
    <source>
        <dbReference type="ARBA" id="ARBA00022598"/>
    </source>
</evidence>
<evidence type="ECO:0000259" key="5">
    <source>
        <dbReference type="PROSITE" id="PS50975"/>
    </source>
</evidence>
<dbReference type="EMBL" id="CP000478">
    <property type="protein sequence ID" value="ABK16410.1"/>
    <property type="molecule type" value="Genomic_DNA"/>
</dbReference>
<dbReference type="EC" id="6.3.2.4" evidence="6"/>
<dbReference type="InterPro" id="IPR011761">
    <property type="entry name" value="ATP-grasp"/>
</dbReference>
<protein>
    <submittedName>
        <fullName evidence="6">D-alanine--D-alanine ligase</fullName>
        <ecNumber evidence="6">6.3.2.4</ecNumber>
    </submittedName>
</protein>
<evidence type="ECO:0000256" key="3">
    <source>
        <dbReference type="ARBA" id="ARBA00023316"/>
    </source>
</evidence>
<reference evidence="6 7" key="1">
    <citation type="submission" date="2006-10" db="EMBL/GenBank/DDBJ databases">
        <title>Complete sequence of Syntrophobacter fumaroxidans MPOB.</title>
        <authorList>
            <consortium name="US DOE Joint Genome Institute"/>
            <person name="Copeland A."/>
            <person name="Lucas S."/>
            <person name="Lapidus A."/>
            <person name="Barry K."/>
            <person name="Detter J.C."/>
            <person name="Glavina del Rio T."/>
            <person name="Hammon N."/>
            <person name="Israni S."/>
            <person name="Pitluck S."/>
            <person name="Goltsman E.G."/>
            <person name="Martinez M."/>
            <person name="Schmutz J."/>
            <person name="Larimer F."/>
            <person name="Land M."/>
            <person name="Hauser L."/>
            <person name="Kyrpides N."/>
            <person name="Kim E."/>
            <person name="Boone D.R."/>
            <person name="Brockman F."/>
            <person name="Culley D."/>
            <person name="Ferry J."/>
            <person name="Gunsalus R."/>
            <person name="McInerney M.J."/>
            <person name="Morrison M."/>
            <person name="Plugge C."/>
            <person name="Rohlin L."/>
            <person name="Scholten J."/>
            <person name="Sieber J."/>
            <person name="Stams A.J.M."/>
            <person name="Worm P."/>
            <person name="Henstra A.M."/>
            <person name="Richardson P."/>
        </authorList>
    </citation>
    <scope>NUCLEOTIDE SEQUENCE [LARGE SCALE GENOMIC DNA]</scope>
    <source>
        <strain evidence="7">DSM 10017 / MPOB</strain>
    </source>
</reference>
<keyword evidence="2 6" id="KW-0436">Ligase</keyword>
<dbReference type="InterPro" id="IPR016185">
    <property type="entry name" value="PreATP-grasp_dom_sf"/>
</dbReference>
<dbReference type="Pfam" id="PF07478">
    <property type="entry name" value="Dala_Dala_lig_C"/>
    <property type="match status" value="1"/>
</dbReference>
<keyword evidence="4" id="KW-0067">ATP-binding</keyword>
<evidence type="ECO:0000256" key="1">
    <source>
        <dbReference type="ARBA" id="ARBA00010871"/>
    </source>
</evidence>
<dbReference type="OrthoDB" id="9813261at2"/>
<evidence type="ECO:0000256" key="4">
    <source>
        <dbReference type="PROSITE-ProRule" id="PRU00409"/>
    </source>
</evidence>
<dbReference type="KEGG" id="sfu:Sfum_0712"/>
<accession>A0LG58</accession>
<dbReference type="SUPFAM" id="SSF56059">
    <property type="entry name" value="Glutathione synthetase ATP-binding domain-like"/>
    <property type="match status" value="1"/>
</dbReference>
<feature type="domain" description="ATP-grasp" evidence="5">
    <location>
        <begin position="113"/>
        <end position="317"/>
    </location>
</feature>
<dbReference type="GO" id="GO:0046872">
    <property type="term" value="F:metal ion binding"/>
    <property type="evidence" value="ECO:0007669"/>
    <property type="project" value="InterPro"/>
</dbReference>
<dbReference type="GO" id="GO:0008716">
    <property type="term" value="F:D-alanine-D-alanine ligase activity"/>
    <property type="evidence" value="ECO:0007669"/>
    <property type="project" value="UniProtKB-EC"/>
</dbReference>
<dbReference type="PANTHER" id="PTHR23132:SF23">
    <property type="entry name" value="D-ALANINE--D-ALANINE LIGASE B"/>
    <property type="match status" value="1"/>
</dbReference>
<keyword evidence="4" id="KW-0547">Nucleotide-binding</keyword>
<dbReference type="PANTHER" id="PTHR23132">
    <property type="entry name" value="D-ALANINE--D-ALANINE LIGASE"/>
    <property type="match status" value="1"/>
</dbReference>
<comment type="similarity">
    <text evidence="1">Belongs to the D-alanine--D-alanine ligase family.</text>
</comment>
<dbReference type="PROSITE" id="PS50975">
    <property type="entry name" value="ATP_GRASP"/>
    <property type="match status" value="1"/>
</dbReference>
<dbReference type="GO" id="GO:0071555">
    <property type="term" value="P:cell wall organization"/>
    <property type="evidence" value="ECO:0007669"/>
    <property type="project" value="UniProtKB-KW"/>
</dbReference>
<name>A0LG58_SYNFM</name>
<dbReference type="InterPro" id="IPR013815">
    <property type="entry name" value="ATP_grasp_subdomain_1"/>
</dbReference>
<keyword evidence="7" id="KW-1185">Reference proteome</keyword>
<organism evidence="6 7">
    <name type="scientific">Syntrophobacter fumaroxidans (strain DSM 10017 / MPOB)</name>
    <dbReference type="NCBI Taxonomy" id="335543"/>
    <lineage>
        <taxon>Bacteria</taxon>
        <taxon>Pseudomonadati</taxon>
        <taxon>Thermodesulfobacteriota</taxon>
        <taxon>Syntrophobacteria</taxon>
        <taxon>Syntrophobacterales</taxon>
        <taxon>Syntrophobacteraceae</taxon>
        <taxon>Syntrophobacter</taxon>
    </lineage>
</organism>
<evidence type="ECO:0000313" key="6">
    <source>
        <dbReference type="EMBL" id="ABK16410.1"/>
    </source>
</evidence>
<dbReference type="Gene3D" id="3.30.470.20">
    <property type="entry name" value="ATP-grasp fold, B domain"/>
    <property type="match status" value="1"/>
</dbReference>
<dbReference type="Proteomes" id="UP000001784">
    <property type="component" value="Chromosome"/>
</dbReference>
<keyword evidence="3" id="KW-0961">Cell wall biogenesis/degradation</keyword>
<evidence type="ECO:0000313" key="7">
    <source>
        <dbReference type="Proteomes" id="UP000001784"/>
    </source>
</evidence>